<dbReference type="EMBL" id="FNJU01000012">
    <property type="protein sequence ID" value="SDP91350.1"/>
    <property type="molecule type" value="Genomic_DNA"/>
</dbReference>
<dbReference type="Proteomes" id="UP000199159">
    <property type="component" value="Unassembled WGS sequence"/>
</dbReference>
<accession>A0A1H0WKX6</accession>
<name>A0A1H0WKX6_9BACI</name>
<gene>
    <name evidence="2" type="ORF">SAMN05216565_11221</name>
</gene>
<keyword evidence="3" id="KW-1185">Reference proteome</keyword>
<dbReference type="AlphaFoldDB" id="A0A1H0WKX6"/>
<proteinExistence type="predicted"/>
<sequence>MDFSQIASEDKIRRAYEDGEFNDLPGYGKQLKHEDLSAIPQELRMAYKMMKNAGIINEETDLRRDLLTIEDLIDKCQDNEQRGVLQEKLTQKKLRLNQVMKSRKTSNSSLFKNYETKINNKLR</sequence>
<evidence type="ECO:0000259" key="1">
    <source>
        <dbReference type="Pfam" id="PF09350"/>
    </source>
</evidence>
<dbReference type="PANTHER" id="PTHR39158:SF1">
    <property type="entry name" value="DNAJ HOMOLOG SUBFAMILY C MEMBER 28"/>
    <property type="match status" value="1"/>
</dbReference>
<evidence type="ECO:0000313" key="3">
    <source>
        <dbReference type="Proteomes" id="UP000199159"/>
    </source>
</evidence>
<dbReference type="Pfam" id="PF09350">
    <property type="entry name" value="DJC28_CD"/>
    <property type="match status" value="1"/>
</dbReference>
<dbReference type="OrthoDB" id="9798476at2"/>
<dbReference type="STRING" id="930152.SAMN05216565_11221"/>
<reference evidence="3" key="1">
    <citation type="submission" date="2016-10" db="EMBL/GenBank/DDBJ databases">
        <authorList>
            <person name="Varghese N."/>
            <person name="Submissions S."/>
        </authorList>
    </citation>
    <scope>NUCLEOTIDE SEQUENCE [LARGE SCALE GENOMIC DNA]</scope>
    <source>
        <strain evidence="3">IBRC-M10078</strain>
    </source>
</reference>
<feature type="domain" description="DnaJ homologue subfamily C member 28 conserved" evidence="1">
    <location>
        <begin position="9"/>
        <end position="73"/>
    </location>
</feature>
<dbReference type="RefSeq" id="WP_090857936.1">
    <property type="nucleotide sequence ID" value="NZ_FNJU01000012.1"/>
</dbReference>
<dbReference type="PANTHER" id="PTHR39158">
    <property type="entry name" value="OS08G0560600 PROTEIN"/>
    <property type="match status" value="1"/>
</dbReference>
<organism evidence="2 3">
    <name type="scientific">Litchfieldia salsa</name>
    <dbReference type="NCBI Taxonomy" id="930152"/>
    <lineage>
        <taxon>Bacteria</taxon>
        <taxon>Bacillati</taxon>
        <taxon>Bacillota</taxon>
        <taxon>Bacilli</taxon>
        <taxon>Bacillales</taxon>
        <taxon>Bacillaceae</taxon>
        <taxon>Litchfieldia</taxon>
    </lineage>
</organism>
<dbReference type="InterPro" id="IPR018961">
    <property type="entry name" value="DnaJ_homolog_subfam-C_membr-28"/>
</dbReference>
<evidence type="ECO:0000313" key="2">
    <source>
        <dbReference type="EMBL" id="SDP91350.1"/>
    </source>
</evidence>
<protein>
    <recommendedName>
        <fullName evidence="1">DnaJ homologue subfamily C member 28 conserved domain-containing protein</fullName>
    </recommendedName>
</protein>
<dbReference type="InterPro" id="IPR052573">
    <property type="entry name" value="DnaJ_C_subfamily_28"/>
</dbReference>